<protein>
    <submittedName>
        <fullName evidence="11">Carbohydrate ABC transporter permease</fullName>
    </submittedName>
</protein>
<evidence type="ECO:0000256" key="7">
    <source>
        <dbReference type="ARBA" id="ARBA00022989"/>
    </source>
</evidence>
<evidence type="ECO:0000259" key="10">
    <source>
        <dbReference type="PROSITE" id="PS50928"/>
    </source>
</evidence>
<sequence>MTPVLKNKLINGGLYLSYALIILFFIFPVFWVFSLSLKSVPELFADPPLLFSKEPVFANYVYVLQNTGILGNITNSLKLVFLTILFTLMIAIPAAYAFSRFQFRQKRFSLMAILVFQMISPVVIGIPLYRFFSELGLLNNHMALIVVLVAVELPFTTWFLKGYFDTIPYELDEAAIVDGCTRLQMIWKVLLPVSLPGITSVSILVAVQSWSQFVIPFILLDQDSLFPVSVGLVKTQASIEAITTHYLAAACIVAILPVIALFVILQRFIVGALTNGAVKG</sequence>
<evidence type="ECO:0000313" key="11">
    <source>
        <dbReference type="EMBL" id="MBD1383265.1"/>
    </source>
</evidence>
<feature type="transmembrane region" description="Helical" evidence="9">
    <location>
        <begin position="185"/>
        <end position="207"/>
    </location>
</feature>
<evidence type="ECO:0000256" key="9">
    <source>
        <dbReference type="RuleBase" id="RU363032"/>
    </source>
</evidence>
<comment type="similarity">
    <text evidence="2">Belongs to the binding-protein-dependent transport system permease family. MalFG subfamily.</text>
</comment>
<dbReference type="PANTHER" id="PTHR32243">
    <property type="entry name" value="MALTOSE TRANSPORT SYSTEM PERMEASE-RELATED"/>
    <property type="match status" value="1"/>
</dbReference>
<feature type="transmembrane region" description="Helical" evidence="9">
    <location>
        <begin position="245"/>
        <end position="265"/>
    </location>
</feature>
<comment type="subcellular location">
    <subcellularLocation>
        <location evidence="1 9">Cell membrane</location>
        <topology evidence="1 9">Multi-pass membrane protein</topology>
    </subcellularLocation>
</comment>
<keyword evidence="12" id="KW-1185">Reference proteome</keyword>
<gene>
    <name evidence="11" type="ORF">IC621_24055</name>
</gene>
<keyword evidence="6 9" id="KW-0812">Transmembrane</keyword>
<evidence type="ECO:0000256" key="6">
    <source>
        <dbReference type="ARBA" id="ARBA00022692"/>
    </source>
</evidence>
<name>A0A926NM70_9BACI</name>
<keyword evidence="7 9" id="KW-1133">Transmembrane helix</keyword>
<proteinExistence type="inferred from homology"/>
<keyword evidence="5" id="KW-0762">Sugar transport</keyword>
<dbReference type="CDD" id="cd06261">
    <property type="entry name" value="TM_PBP2"/>
    <property type="match status" value="1"/>
</dbReference>
<organism evidence="11 12">
    <name type="scientific">Metabacillus arenae</name>
    <dbReference type="NCBI Taxonomy" id="2771434"/>
    <lineage>
        <taxon>Bacteria</taxon>
        <taxon>Bacillati</taxon>
        <taxon>Bacillota</taxon>
        <taxon>Bacilli</taxon>
        <taxon>Bacillales</taxon>
        <taxon>Bacillaceae</taxon>
        <taxon>Metabacillus</taxon>
    </lineage>
</organism>
<keyword evidence="8 9" id="KW-0472">Membrane</keyword>
<evidence type="ECO:0000313" key="12">
    <source>
        <dbReference type="Proteomes" id="UP000626844"/>
    </source>
</evidence>
<dbReference type="Proteomes" id="UP000626844">
    <property type="component" value="Unassembled WGS sequence"/>
</dbReference>
<feature type="transmembrane region" description="Helical" evidence="9">
    <location>
        <begin position="110"/>
        <end position="129"/>
    </location>
</feature>
<evidence type="ECO:0000256" key="4">
    <source>
        <dbReference type="ARBA" id="ARBA00022475"/>
    </source>
</evidence>
<evidence type="ECO:0000256" key="2">
    <source>
        <dbReference type="ARBA" id="ARBA00009047"/>
    </source>
</evidence>
<comment type="caution">
    <text evidence="11">The sequence shown here is derived from an EMBL/GenBank/DDBJ whole genome shotgun (WGS) entry which is preliminary data.</text>
</comment>
<dbReference type="SUPFAM" id="SSF161098">
    <property type="entry name" value="MetI-like"/>
    <property type="match status" value="1"/>
</dbReference>
<dbReference type="PROSITE" id="PS50928">
    <property type="entry name" value="ABC_TM1"/>
    <property type="match status" value="1"/>
</dbReference>
<dbReference type="InterPro" id="IPR035906">
    <property type="entry name" value="MetI-like_sf"/>
</dbReference>
<dbReference type="PANTHER" id="PTHR32243:SF50">
    <property type="entry name" value="MALTOSE_MALTODEXTRIN TRANSPORT SYSTEM PERMEASE PROTEIN MALG"/>
    <property type="match status" value="1"/>
</dbReference>
<keyword evidence="4" id="KW-1003">Cell membrane</keyword>
<evidence type="ECO:0000256" key="8">
    <source>
        <dbReference type="ARBA" id="ARBA00023136"/>
    </source>
</evidence>
<dbReference type="Pfam" id="PF00528">
    <property type="entry name" value="BPD_transp_1"/>
    <property type="match status" value="1"/>
</dbReference>
<feature type="transmembrane region" description="Helical" evidence="9">
    <location>
        <begin position="79"/>
        <end position="98"/>
    </location>
</feature>
<reference evidence="11" key="1">
    <citation type="submission" date="2020-09" db="EMBL/GenBank/DDBJ databases">
        <title>A novel bacterium of genus Bacillus, isolated from South China Sea.</title>
        <authorList>
            <person name="Huang H."/>
            <person name="Mo K."/>
            <person name="Hu Y."/>
        </authorList>
    </citation>
    <scope>NUCLEOTIDE SEQUENCE</scope>
    <source>
        <strain evidence="11">IB182487</strain>
    </source>
</reference>
<dbReference type="InterPro" id="IPR000515">
    <property type="entry name" value="MetI-like"/>
</dbReference>
<feature type="domain" description="ABC transmembrane type-1" evidence="10">
    <location>
        <begin position="73"/>
        <end position="265"/>
    </location>
</feature>
<dbReference type="GO" id="GO:0055085">
    <property type="term" value="P:transmembrane transport"/>
    <property type="evidence" value="ECO:0007669"/>
    <property type="project" value="InterPro"/>
</dbReference>
<keyword evidence="3 9" id="KW-0813">Transport</keyword>
<dbReference type="RefSeq" id="WP_191162268.1">
    <property type="nucleotide sequence ID" value="NZ_JACXAI010000049.1"/>
</dbReference>
<dbReference type="GO" id="GO:0005886">
    <property type="term" value="C:plasma membrane"/>
    <property type="evidence" value="ECO:0007669"/>
    <property type="project" value="UniProtKB-SubCell"/>
</dbReference>
<dbReference type="InterPro" id="IPR050901">
    <property type="entry name" value="BP-dep_ABC_trans_perm"/>
</dbReference>
<dbReference type="EMBL" id="JACXAI010000049">
    <property type="protein sequence ID" value="MBD1383265.1"/>
    <property type="molecule type" value="Genomic_DNA"/>
</dbReference>
<dbReference type="AlphaFoldDB" id="A0A926NM70"/>
<accession>A0A926NM70</accession>
<feature type="transmembrane region" description="Helical" evidence="9">
    <location>
        <begin position="141"/>
        <end position="164"/>
    </location>
</feature>
<evidence type="ECO:0000256" key="5">
    <source>
        <dbReference type="ARBA" id="ARBA00022597"/>
    </source>
</evidence>
<evidence type="ECO:0000256" key="1">
    <source>
        <dbReference type="ARBA" id="ARBA00004651"/>
    </source>
</evidence>
<evidence type="ECO:0000256" key="3">
    <source>
        <dbReference type="ARBA" id="ARBA00022448"/>
    </source>
</evidence>
<feature type="transmembrane region" description="Helical" evidence="9">
    <location>
        <begin position="12"/>
        <end position="33"/>
    </location>
</feature>
<dbReference type="Gene3D" id="1.10.3720.10">
    <property type="entry name" value="MetI-like"/>
    <property type="match status" value="1"/>
</dbReference>